<dbReference type="GeneID" id="36337312"/>
<dbReference type="EMBL" id="APAU02000006">
    <property type="protein sequence ID" value="EUB63515.1"/>
    <property type="molecule type" value="Genomic_DNA"/>
</dbReference>
<evidence type="ECO:0000313" key="1">
    <source>
        <dbReference type="EMBL" id="EUB63515.1"/>
    </source>
</evidence>
<dbReference type="KEGG" id="egl:EGR_01597"/>
<organism evidence="1 2">
    <name type="scientific">Echinococcus granulosus</name>
    <name type="common">Hydatid tapeworm</name>
    <dbReference type="NCBI Taxonomy" id="6210"/>
    <lineage>
        <taxon>Eukaryota</taxon>
        <taxon>Metazoa</taxon>
        <taxon>Spiralia</taxon>
        <taxon>Lophotrochozoa</taxon>
        <taxon>Platyhelminthes</taxon>
        <taxon>Cestoda</taxon>
        <taxon>Eucestoda</taxon>
        <taxon>Cyclophyllidea</taxon>
        <taxon>Taeniidae</taxon>
        <taxon>Echinococcus</taxon>
        <taxon>Echinococcus granulosus group</taxon>
    </lineage>
</organism>
<accession>W6UPE9</accession>
<proteinExistence type="predicted"/>
<sequence length="147" mass="16819">MAESPRGGNRKVLASFESVHLCLSTTLARIFSRVRLRFYCSRNIRVCGIVSASSFLKVCWCFDNVLNSSFRRRLPSGNFYLTELPLGIPEYQLDFIVFLFIIFSVYGQCFLRNKLICVELVLGQHIFGISAHLASTFWEPFNAYGNI</sequence>
<comment type="caution">
    <text evidence="1">The sequence shown here is derived from an EMBL/GenBank/DDBJ whole genome shotgun (WGS) entry which is preliminary data.</text>
</comment>
<dbReference type="RefSeq" id="XP_024354711.1">
    <property type="nucleotide sequence ID" value="XM_024490846.1"/>
</dbReference>
<gene>
    <name evidence="1" type="ORF">EGR_01597</name>
</gene>
<keyword evidence="2" id="KW-1185">Reference proteome</keyword>
<reference evidence="1 2" key="1">
    <citation type="journal article" date="2013" name="Nat. Genet.">
        <title>The genome of the hydatid tapeworm Echinococcus granulosus.</title>
        <authorList>
            <person name="Zheng H."/>
            <person name="Zhang W."/>
            <person name="Zhang L."/>
            <person name="Zhang Z."/>
            <person name="Li J."/>
            <person name="Lu G."/>
            <person name="Zhu Y."/>
            <person name="Wang Y."/>
            <person name="Huang Y."/>
            <person name="Liu J."/>
            <person name="Kang H."/>
            <person name="Chen J."/>
            <person name="Wang L."/>
            <person name="Chen A."/>
            <person name="Yu S."/>
            <person name="Gao Z."/>
            <person name="Jin L."/>
            <person name="Gu W."/>
            <person name="Wang Z."/>
            <person name="Zhao L."/>
            <person name="Shi B."/>
            <person name="Wen H."/>
            <person name="Lin R."/>
            <person name="Jones M.K."/>
            <person name="Brejova B."/>
            <person name="Vinar T."/>
            <person name="Zhao G."/>
            <person name="McManus D.P."/>
            <person name="Chen Z."/>
            <person name="Zhou Y."/>
            <person name="Wang S."/>
        </authorList>
    </citation>
    <scope>NUCLEOTIDE SEQUENCE [LARGE SCALE GENOMIC DNA]</scope>
</reference>
<dbReference type="Proteomes" id="UP000019149">
    <property type="component" value="Unassembled WGS sequence"/>
</dbReference>
<name>W6UPE9_ECHGR</name>
<evidence type="ECO:0000313" key="2">
    <source>
        <dbReference type="Proteomes" id="UP000019149"/>
    </source>
</evidence>
<dbReference type="AlphaFoldDB" id="W6UPE9"/>
<dbReference type="CTD" id="36337312"/>
<protein>
    <submittedName>
        <fullName evidence="1">Uncharacterized protein</fullName>
    </submittedName>
</protein>